<comment type="similarity">
    <text evidence="1">Belongs to the transferase hexapeptide repeat family.</text>
</comment>
<dbReference type="eggNOG" id="COG0110">
    <property type="taxonomic scope" value="Bacteria"/>
</dbReference>
<evidence type="ECO:0000256" key="4">
    <source>
        <dbReference type="ARBA" id="ARBA00023315"/>
    </source>
</evidence>
<dbReference type="SUPFAM" id="SSF51161">
    <property type="entry name" value="Trimeric LpxA-like enzymes"/>
    <property type="match status" value="1"/>
</dbReference>
<dbReference type="Proteomes" id="UP000027471">
    <property type="component" value="Unassembled WGS sequence"/>
</dbReference>
<accession>A0A074KB42</accession>
<dbReference type="InterPro" id="IPR001451">
    <property type="entry name" value="Hexapep"/>
</dbReference>
<dbReference type="Pfam" id="PF00132">
    <property type="entry name" value="Hexapep"/>
    <property type="match status" value="2"/>
</dbReference>
<feature type="compositionally biased region" description="Polar residues" evidence="5">
    <location>
        <begin position="177"/>
        <end position="197"/>
    </location>
</feature>
<sequence length="197" mass="20444">MVKRRQGPDRGAAAKQRINDVPIVNCSLAADVKITHPDLVNIYGCTIGSQTQIGPFVEMQADTSIGARCKISSHSFVCSGVTLEDGVFVGHGVMFTNDMYPASTNPDGALKGAQDWECLETRVGRGASIGSNATILCGISIGAGALIGAGAVVTRDVPARTIVAGVPARVIGEVPLAQSNGQSHSSTRQSQQPEDRA</sequence>
<dbReference type="InterPro" id="IPR018357">
    <property type="entry name" value="Hexapep_transf_CS"/>
</dbReference>
<evidence type="ECO:0000256" key="2">
    <source>
        <dbReference type="ARBA" id="ARBA00022679"/>
    </source>
</evidence>
<evidence type="ECO:0000313" key="7">
    <source>
        <dbReference type="Proteomes" id="UP000027471"/>
    </source>
</evidence>
<dbReference type="PROSITE" id="PS00101">
    <property type="entry name" value="HEXAPEP_TRANSFERASES"/>
    <property type="match status" value="1"/>
</dbReference>
<organism evidence="6 7">
    <name type="scientific">Thioclava indica</name>
    <dbReference type="NCBI Taxonomy" id="1353528"/>
    <lineage>
        <taxon>Bacteria</taxon>
        <taxon>Pseudomonadati</taxon>
        <taxon>Pseudomonadota</taxon>
        <taxon>Alphaproteobacteria</taxon>
        <taxon>Rhodobacterales</taxon>
        <taxon>Paracoccaceae</taxon>
        <taxon>Thioclava</taxon>
    </lineage>
</organism>
<reference evidence="6 7" key="1">
    <citation type="journal article" date="2015" name="Antonie Van Leeuwenhoek">
        <title>Thioclava indica sp. nov., isolated from surface seawater of the Indian Ocean.</title>
        <authorList>
            <person name="Liu Y."/>
            <person name="Lai Q."/>
            <person name="Du J."/>
            <person name="Xu H."/>
            <person name="Jiang L."/>
            <person name="Shao Z."/>
        </authorList>
    </citation>
    <scope>NUCLEOTIDE SEQUENCE [LARGE SCALE GENOMIC DNA]</scope>
    <source>
        <strain evidence="6 7">DT23-4</strain>
    </source>
</reference>
<keyword evidence="3" id="KW-0677">Repeat</keyword>
<feature type="region of interest" description="Disordered" evidence="5">
    <location>
        <begin position="175"/>
        <end position="197"/>
    </location>
</feature>
<name>A0A074KB42_9RHOB</name>
<dbReference type="GO" id="GO:0016746">
    <property type="term" value="F:acyltransferase activity"/>
    <property type="evidence" value="ECO:0007669"/>
    <property type="project" value="UniProtKB-KW"/>
</dbReference>
<evidence type="ECO:0000256" key="1">
    <source>
        <dbReference type="ARBA" id="ARBA00007274"/>
    </source>
</evidence>
<dbReference type="RefSeq" id="WP_240473597.1">
    <property type="nucleotide sequence ID" value="NZ_AUNB01000032.1"/>
</dbReference>
<keyword evidence="7" id="KW-1185">Reference proteome</keyword>
<dbReference type="InterPro" id="IPR050179">
    <property type="entry name" value="Trans_hexapeptide_repeat"/>
</dbReference>
<keyword evidence="4" id="KW-0012">Acyltransferase</keyword>
<protein>
    <recommendedName>
        <fullName evidence="8">Acetyltransferase</fullName>
    </recommendedName>
</protein>
<dbReference type="EMBL" id="AUNB01000032">
    <property type="protein sequence ID" value="KEO58757.1"/>
    <property type="molecule type" value="Genomic_DNA"/>
</dbReference>
<evidence type="ECO:0000256" key="3">
    <source>
        <dbReference type="ARBA" id="ARBA00022737"/>
    </source>
</evidence>
<evidence type="ECO:0000256" key="5">
    <source>
        <dbReference type="SAM" id="MobiDB-lite"/>
    </source>
</evidence>
<dbReference type="STRING" id="1353528.DT23_16165"/>
<keyword evidence="2" id="KW-0808">Transferase</keyword>
<evidence type="ECO:0008006" key="8">
    <source>
        <dbReference type="Google" id="ProtNLM"/>
    </source>
</evidence>
<dbReference type="InterPro" id="IPR011004">
    <property type="entry name" value="Trimer_LpxA-like_sf"/>
</dbReference>
<dbReference type="CDD" id="cd03358">
    <property type="entry name" value="LbH_WxcM_N_like"/>
    <property type="match status" value="1"/>
</dbReference>
<dbReference type="PANTHER" id="PTHR43300">
    <property type="entry name" value="ACETYLTRANSFERASE"/>
    <property type="match status" value="1"/>
</dbReference>
<comment type="caution">
    <text evidence="6">The sequence shown here is derived from an EMBL/GenBank/DDBJ whole genome shotgun (WGS) entry which is preliminary data.</text>
</comment>
<dbReference type="PANTHER" id="PTHR43300:SF4">
    <property type="entry name" value="ACYL-[ACYL-CARRIER-PROTEIN]--UDP-N-ACETYLGLUCOSAMINE O-ACYLTRANSFERASE"/>
    <property type="match status" value="1"/>
</dbReference>
<dbReference type="Gene3D" id="2.160.10.10">
    <property type="entry name" value="Hexapeptide repeat proteins"/>
    <property type="match status" value="1"/>
</dbReference>
<proteinExistence type="inferred from homology"/>
<dbReference type="AlphaFoldDB" id="A0A074KB42"/>
<evidence type="ECO:0000313" key="6">
    <source>
        <dbReference type="EMBL" id="KEO58757.1"/>
    </source>
</evidence>
<gene>
    <name evidence="6" type="ORF">DT23_16165</name>
</gene>